<reference evidence="3 4" key="1">
    <citation type="submission" date="2018-08" db="EMBL/GenBank/DDBJ databases">
        <title>Microbacterium lemovicicum sp. nov., a bacterium isolated from a natural uranium-rich soil.</title>
        <authorList>
            <person name="ORTET P."/>
        </authorList>
    </citation>
    <scope>NUCLEOTIDE SEQUENCE [LARGE SCALE GENOMIC DNA]</scope>
    <source>
        <strain evidence="3 4">Viu22</strain>
    </source>
</reference>
<dbReference type="AlphaFoldDB" id="A0A3S9WAH4"/>
<dbReference type="OrthoDB" id="9785707at2"/>
<comment type="similarity">
    <text evidence="1">Belongs to the DprA/Smf family.</text>
</comment>
<sequence length="414" mass="42714">MTGPDLDPRSAREALSGIVGGVEAMSDEAVEDRYARLVWSTLVEPGDSVAHRFVSALGPAAALGELRVDMAPDVFVRAGIDASDGDRGARRWLPRRAGDAVRTALEAARRARCVSLCPEDEHWPARVDDLGAHAPLALWVRGDPALLSAPAPALALVGARAATGYGEAVAVELGASLAATGITIVSGAAYGIDGAAHRAALGAGGTTFALLAGGVDRPYPVGHSDLIGRIVSTGAVVSEAPCGTAPTKWRFLQRNRLIAALSDATVVVEAGWRSGSLNTAAHAASLGRPLGAVPGPITSAASTGCHRLLREFDARCITSADDARELLALDGDALWPTSGDPLAEHRPRTDDRSRVLDALSTRTWRTGGDIARLAGMAQEDVEGVLGLLLLEGGVQSGSAGWRMLPRAASPGIGR</sequence>
<dbReference type="Proteomes" id="UP000276888">
    <property type="component" value="Chromosome"/>
</dbReference>
<evidence type="ECO:0000259" key="2">
    <source>
        <dbReference type="Pfam" id="PF02481"/>
    </source>
</evidence>
<proteinExistence type="inferred from homology"/>
<dbReference type="InterPro" id="IPR057666">
    <property type="entry name" value="DrpA_SLOG"/>
</dbReference>
<dbReference type="Gene3D" id="3.40.50.450">
    <property type="match status" value="1"/>
</dbReference>
<dbReference type="RefSeq" id="WP_127095634.1">
    <property type="nucleotide sequence ID" value="NZ_CP031423.1"/>
</dbReference>
<dbReference type="InterPro" id="IPR003488">
    <property type="entry name" value="DprA"/>
</dbReference>
<evidence type="ECO:0000256" key="1">
    <source>
        <dbReference type="ARBA" id="ARBA00006525"/>
    </source>
</evidence>
<accession>A0A3S9WAH4</accession>
<dbReference type="NCBIfam" id="TIGR00732">
    <property type="entry name" value="dprA"/>
    <property type="match status" value="1"/>
</dbReference>
<name>A0A3S9WAH4_9MICO</name>
<organism evidence="3 4">
    <name type="scientific">Microbacterium lemovicicum</name>
    <dbReference type="NCBI Taxonomy" id="1072463"/>
    <lineage>
        <taxon>Bacteria</taxon>
        <taxon>Bacillati</taxon>
        <taxon>Actinomycetota</taxon>
        <taxon>Actinomycetes</taxon>
        <taxon>Micrococcales</taxon>
        <taxon>Microbacteriaceae</taxon>
        <taxon>Microbacterium</taxon>
    </lineage>
</organism>
<dbReference type="Pfam" id="PF02481">
    <property type="entry name" value="DNA_processg_A"/>
    <property type="match status" value="1"/>
</dbReference>
<evidence type="ECO:0000313" key="4">
    <source>
        <dbReference type="Proteomes" id="UP000276888"/>
    </source>
</evidence>
<dbReference type="PANTHER" id="PTHR43022:SF1">
    <property type="entry name" value="PROTEIN SMF"/>
    <property type="match status" value="1"/>
</dbReference>
<dbReference type="GO" id="GO:0009294">
    <property type="term" value="P:DNA-mediated transformation"/>
    <property type="evidence" value="ECO:0007669"/>
    <property type="project" value="InterPro"/>
</dbReference>
<protein>
    <submittedName>
        <fullName evidence="3">DNA processing protein DprA</fullName>
    </submittedName>
</protein>
<dbReference type="SUPFAM" id="SSF102405">
    <property type="entry name" value="MCP/YpsA-like"/>
    <property type="match status" value="1"/>
</dbReference>
<gene>
    <name evidence="3" type="primary">dprA</name>
    <name evidence="3" type="ORF">CVS47_01639</name>
</gene>
<dbReference type="KEGG" id="mlv:CVS47_01639"/>
<dbReference type="EMBL" id="CP031423">
    <property type="protein sequence ID" value="AZS37014.1"/>
    <property type="molecule type" value="Genomic_DNA"/>
</dbReference>
<keyword evidence="4" id="KW-1185">Reference proteome</keyword>
<evidence type="ECO:0000313" key="3">
    <source>
        <dbReference type="EMBL" id="AZS37014.1"/>
    </source>
</evidence>
<dbReference type="PANTHER" id="PTHR43022">
    <property type="entry name" value="PROTEIN SMF"/>
    <property type="match status" value="1"/>
</dbReference>
<feature type="domain" description="Smf/DprA SLOG" evidence="2">
    <location>
        <begin position="116"/>
        <end position="325"/>
    </location>
</feature>